<reference evidence="1" key="1">
    <citation type="submission" date="2014-11" db="EMBL/GenBank/DDBJ databases">
        <authorList>
            <person name="Amaro Gonzalez C."/>
        </authorList>
    </citation>
    <scope>NUCLEOTIDE SEQUENCE</scope>
</reference>
<sequence length="113" mass="12954">MFTSNALNILAMPTALTESPECKPTLHAHSSLKDPMLPWRQPRTQIGLRTFSHSPCAVIQQAVFLEHLRRSILKFCKCWHHKTDLALKPSPETFLNTEAPYIIRKHVAVKKKQ</sequence>
<name>A0A0E9WB44_ANGAN</name>
<proteinExistence type="predicted"/>
<organism evidence="1">
    <name type="scientific">Anguilla anguilla</name>
    <name type="common">European freshwater eel</name>
    <name type="synonym">Muraena anguilla</name>
    <dbReference type="NCBI Taxonomy" id="7936"/>
    <lineage>
        <taxon>Eukaryota</taxon>
        <taxon>Metazoa</taxon>
        <taxon>Chordata</taxon>
        <taxon>Craniata</taxon>
        <taxon>Vertebrata</taxon>
        <taxon>Euteleostomi</taxon>
        <taxon>Actinopterygii</taxon>
        <taxon>Neopterygii</taxon>
        <taxon>Teleostei</taxon>
        <taxon>Anguilliformes</taxon>
        <taxon>Anguillidae</taxon>
        <taxon>Anguilla</taxon>
    </lineage>
</organism>
<protein>
    <submittedName>
        <fullName evidence="1">Uncharacterized protein</fullName>
    </submittedName>
</protein>
<dbReference type="AlphaFoldDB" id="A0A0E9WB44"/>
<dbReference type="EMBL" id="GBXM01021066">
    <property type="protein sequence ID" value="JAH87511.1"/>
    <property type="molecule type" value="Transcribed_RNA"/>
</dbReference>
<evidence type="ECO:0000313" key="1">
    <source>
        <dbReference type="EMBL" id="JAH87511.1"/>
    </source>
</evidence>
<accession>A0A0E9WB44</accession>
<reference evidence="1" key="2">
    <citation type="journal article" date="2015" name="Fish Shellfish Immunol.">
        <title>Early steps in the European eel (Anguilla anguilla)-Vibrio vulnificus interaction in the gills: Role of the RtxA13 toxin.</title>
        <authorList>
            <person name="Callol A."/>
            <person name="Pajuelo D."/>
            <person name="Ebbesson L."/>
            <person name="Teles M."/>
            <person name="MacKenzie S."/>
            <person name="Amaro C."/>
        </authorList>
    </citation>
    <scope>NUCLEOTIDE SEQUENCE</scope>
</reference>